<evidence type="ECO:0000313" key="1">
    <source>
        <dbReference type="EMBL" id="KAK8202015.1"/>
    </source>
</evidence>
<accession>A0ACC3SBD0</accession>
<protein>
    <submittedName>
        <fullName evidence="1">Protein cms1</fullName>
    </submittedName>
</protein>
<comment type="caution">
    <text evidence="1">The sequence shown here is derived from an EMBL/GenBank/DDBJ whole genome shotgun (WGS) entry which is preliminary data.</text>
</comment>
<sequence length="279" mass="31043">MSDSEHEGGGVPLLEPLSPSASPEPSSNKRKRDADGKEESKRAAKRKKAKKPKDIEDDALDVEKGVNQAIAHMDAQLMADHIAQRTKRFHSDLSLMELEDLHVPATAIVDTTGWDKPRDLENLPAFLERFSRNRRGKGKKKLSEADEEKGRPHTLVVAPAGLRAADLTRALRKFQTKEAMVAKLFAKHIKLREAIEMVNKTRMGIGVGTPQRIMDLLEDGSLASAGLERIVVDASHIDQKKRGILDMKETEAPLVRLLCRSDLKERFGSGDGKIELLFY</sequence>
<gene>
    <name evidence="1" type="primary">cms1</name>
    <name evidence="1" type="ORF">M8818_005540</name>
</gene>
<organism evidence="1 2">
    <name type="scientific">Zalaria obscura</name>
    <dbReference type="NCBI Taxonomy" id="2024903"/>
    <lineage>
        <taxon>Eukaryota</taxon>
        <taxon>Fungi</taxon>
        <taxon>Dikarya</taxon>
        <taxon>Ascomycota</taxon>
        <taxon>Pezizomycotina</taxon>
        <taxon>Dothideomycetes</taxon>
        <taxon>Dothideomycetidae</taxon>
        <taxon>Dothideales</taxon>
        <taxon>Zalariaceae</taxon>
        <taxon>Zalaria</taxon>
    </lineage>
</organism>
<dbReference type="Proteomes" id="UP001320706">
    <property type="component" value="Unassembled WGS sequence"/>
</dbReference>
<dbReference type="EMBL" id="JAMKPW020000033">
    <property type="protein sequence ID" value="KAK8202015.1"/>
    <property type="molecule type" value="Genomic_DNA"/>
</dbReference>
<reference evidence="1" key="1">
    <citation type="submission" date="2024-02" db="EMBL/GenBank/DDBJ databases">
        <title>Metagenome Assembled Genome of Zalaria obscura JY119.</title>
        <authorList>
            <person name="Vighnesh L."/>
            <person name="Jagadeeshwari U."/>
            <person name="Venkata Ramana C."/>
            <person name="Sasikala C."/>
        </authorList>
    </citation>
    <scope>NUCLEOTIDE SEQUENCE</scope>
    <source>
        <strain evidence="1">JY119</strain>
    </source>
</reference>
<keyword evidence="2" id="KW-1185">Reference proteome</keyword>
<name>A0ACC3SBD0_9PEZI</name>
<evidence type="ECO:0000313" key="2">
    <source>
        <dbReference type="Proteomes" id="UP001320706"/>
    </source>
</evidence>
<proteinExistence type="predicted"/>